<dbReference type="RefSeq" id="WP_344979584.1">
    <property type="nucleotide sequence ID" value="NZ_BAABFN010000005.1"/>
</dbReference>
<dbReference type="EMBL" id="BAABFN010000005">
    <property type="protein sequence ID" value="GAA4313534.1"/>
    <property type="molecule type" value="Genomic_DNA"/>
</dbReference>
<name>A0ABP8FYB5_9BACT</name>
<reference evidence="2" key="1">
    <citation type="journal article" date="2019" name="Int. J. Syst. Evol. Microbiol.">
        <title>The Global Catalogue of Microorganisms (GCM) 10K type strain sequencing project: providing services to taxonomists for standard genome sequencing and annotation.</title>
        <authorList>
            <consortium name="The Broad Institute Genomics Platform"/>
            <consortium name="The Broad Institute Genome Sequencing Center for Infectious Disease"/>
            <person name="Wu L."/>
            <person name="Ma J."/>
        </authorList>
    </citation>
    <scope>NUCLEOTIDE SEQUENCE [LARGE SCALE GENOMIC DNA]</scope>
    <source>
        <strain evidence="2">JCM 17664</strain>
    </source>
</reference>
<dbReference type="NCBIfam" id="TIGR03519">
    <property type="entry name" value="T9SS_PorP_fam"/>
    <property type="match status" value="1"/>
</dbReference>
<gene>
    <name evidence="1" type="ORF">GCM10023143_23860</name>
</gene>
<organism evidence="1 2">
    <name type="scientific">Compostibacter hankyongensis</name>
    <dbReference type="NCBI Taxonomy" id="1007089"/>
    <lineage>
        <taxon>Bacteria</taxon>
        <taxon>Pseudomonadati</taxon>
        <taxon>Bacteroidota</taxon>
        <taxon>Chitinophagia</taxon>
        <taxon>Chitinophagales</taxon>
        <taxon>Chitinophagaceae</taxon>
        <taxon>Compostibacter</taxon>
    </lineage>
</organism>
<comment type="caution">
    <text evidence="1">The sequence shown here is derived from an EMBL/GenBank/DDBJ whole genome shotgun (WGS) entry which is preliminary data.</text>
</comment>
<sequence>MSGLQKIGSGFFCLIMLTWCAGLQGQDLHFSQFFNSPLTTNPANTGFIPDANYRLGINYRNQWANVPVPYKTFSAFGDAQLLRDRWYYGWLGVGGVILQDEAGDGILKSTKVYGSVAYHQLLGENSLFTIGFNAGIADKRLNITKLTFPSQFNDTYGKWFFDGQLPSGENFSNSSIEYFDLQAGANYAWFPTDNIYLNLGVSVQHVNTPKETFLEDGNNEIGRRYIGFLNASIKVADRVILNPSAYYTTQRGAEETVLGTWAAYNLSGEGGDYQLLAGLYYRVKDAVIPLIGYQMKQFRLMFTYDVTASTLAAANSHRGAYEISLLYLGLYKKQGNYKKTYLCPHF</sequence>
<evidence type="ECO:0000313" key="1">
    <source>
        <dbReference type="EMBL" id="GAA4313534.1"/>
    </source>
</evidence>
<protein>
    <recommendedName>
        <fullName evidence="3">Type IX secretion system membrane protein PorP/SprF</fullName>
    </recommendedName>
</protein>
<dbReference type="Pfam" id="PF11751">
    <property type="entry name" value="PorP_SprF"/>
    <property type="match status" value="1"/>
</dbReference>
<accession>A0ABP8FYB5</accession>
<keyword evidence="2" id="KW-1185">Reference proteome</keyword>
<evidence type="ECO:0000313" key="2">
    <source>
        <dbReference type="Proteomes" id="UP001501207"/>
    </source>
</evidence>
<proteinExistence type="predicted"/>
<evidence type="ECO:0008006" key="3">
    <source>
        <dbReference type="Google" id="ProtNLM"/>
    </source>
</evidence>
<dbReference type="Proteomes" id="UP001501207">
    <property type="component" value="Unassembled WGS sequence"/>
</dbReference>
<dbReference type="InterPro" id="IPR019861">
    <property type="entry name" value="PorP/SprF_Bacteroidetes"/>
</dbReference>